<feature type="region of interest" description="Disordered" evidence="1">
    <location>
        <begin position="49"/>
        <end position="68"/>
    </location>
</feature>
<dbReference type="AlphaFoldDB" id="A0AAJ0CG34"/>
<proteinExistence type="predicted"/>
<accession>A0AAJ0CG34</accession>
<reference evidence="2" key="1">
    <citation type="submission" date="2023-06" db="EMBL/GenBank/DDBJ databases">
        <title>Conoideocrella luteorostrata (Hypocreales: Clavicipitaceae), a potential biocontrol fungus for elongate hemlock scale in United States Christmas tree production areas.</title>
        <authorList>
            <person name="Barrett H."/>
            <person name="Lovett B."/>
            <person name="Macias A.M."/>
            <person name="Stajich J.E."/>
            <person name="Kasson M.T."/>
        </authorList>
    </citation>
    <scope>NUCLEOTIDE SEQUENCE</scope>
    <source>
        <strain evidence="2">ARSEF 14590</strain>
    </source>
</reference>
<evidence type="ECO:0000256" key="1">
    <source>
        <dbReference type="SAM" id="MobiDB-lite"/>
    </source>
</evidence>
<protein>
    <submittedName>
        <fullName evidence="2">Uncharacterized protein</fullName>
    </submittedName>
</protein>
<dbReference type="Proteomes" id="UP001251528">
    <property type="component" value="Unassembled WGS sequence"/>
</dbReference>
<comment type="caution">
    <text evidence="2">The sequence shown here is derived from an EMBL/GenBank/DDBJ whole genome shotgun (WGS) entry which is preliminary data.</text>
</comment>
<organism evidence="2 3">
    <name type="scientific">Conoideocrella luteorostrata</name>
    <dbReference type="NCBI Taxonomy" id="1105319"/>
    <lineage>
        <taxon>Eukaryota</taxon>
        <taxon>Fungi</taxon>
        <taxon>Dikarya</taxon>
        <taxon>Ascomycota</taxon>
        <taxon>Pezizomycotina</taxon>
        <taxon>Sordariomycetes</taxon>
        <taxon>Hypocreomycetidae</taxon>
        <taxon>Hypocreales</taxon>
        <taxon>Clavicipitaceae</taxon>
        <taxon>Conoideocrella</taxon>
    </lineage>
</organism>
<keyword evidence="3" id="KW-1185">Reference proteome</keyword>
<evidence type="ECO:0000313" key="3">
    <source>
        <dbReference type="Proteomes" id="UP001251528"/>
    </source>
</evidence>
<gene>
    <name evidence="2" type="ORF">QQS21_011325</name>
</gene>
<sequence>MVFGREGNRELLQSLKDKVQRDKDAGEYVPPHFDSILQTLDNMAADIDHPRSRPQTPMPVIPADHSPGRKEYEVMGAYNSLLKAGGRPICPLGDTASISAHPGRHRDILSPWVDSPVDGRVLDWKDIYQQQLANWQRFKAWQRKGRGPKTFPSATVIDEGFESSTSGSDSNSISTFDAHVEATIQRLARHGFTKLPDLKLDSSRQDEWTCWVEYLSFEYYCFERYATYYARERAQENGQNGGFNSWAKKHHNPAYHNIIIKWALLQEAEIAARAHADSPATERSPASEYPRQKRLRDGSLREAVPISQQADQIDTLRTETVQLKDQSHANDGNAMPT</sequence>
<name>A0AAJ0CG34_9HYPO</name>
<feature type="region of interest" description="Disordered" evidence="1">
    <location>
        <begin position="275"/>
        <end position="315"/>
    </location>
</feature>
<evidence type="ECO:0000313" key="2">
    <source>
        <dbReference type="EMBL" id="KAK2590989.1"/>
    </source>
</evidence>
<dbReference type="EMBL" id="JASWJB010000375">
    <property type="protein sequence ID" value="KAK2590989.1"/>
    <property type="molecule type" value="Genomic_DNA"/>
</dbReference>